<evidence type="ECO:0000256" key="12">
    <source>
        <dbReference type="RuleBase" id="RU004478"/>
    </source>
</evidence>
<dbReference type="CDD" id="cd00446">
    <property type="entry name" value="GrpE"/>
    <property type="match status" value="1"/>
</dbReference>
<dbReference type="AlphaFoldDB" id="A0A1H0FBC5"/>
<evidence type="ECO:0000256" key="1">
    <source>
        <dbReference type="ARBA" id="ARBA00004496"/>
    </source>
</evidence>
<dbReference type="PROSITE" id="PS01071">
    <property type="entry name" value="GRPE"/>
    <property type="match status" value="1"/>
</dbReference>
<evidence type="ECO:0000256" key="13">
    <source>
        <dbReference type="SAM" id="MobiDB-lite"/>
    </source>
</evidence>
<dbReference type="GO" id="GO:0005737">
    <property type="term" value="C:cytoplasm"/>
    <property type="evidence" value="ECO:0007669"/>
    <property type="project" value="UniProtKB-SubCell"/>
</dbReference>
<dbReference type="PANTHER" id="PTHR21237:SF23">
    <property type="entry name" value="GRPE PROTEIN HOMOLOG, MITOCHONDRIAL"/>
    <property type="match status" value="1"/>
</dbReference>
<evidence type="ECO:0000313" key="14">
    <source>
        <dbReference type="EMBL" id="SDN91782.1"/>
    </source>
</evidence>
<dbReference type="OrthoDB" id="9812586at2"/>
<comment type="similarity">
    <text evidence="2 10 12">Belongs to the GrpE family.</text>
</comment>
<dbReference type="Pfam" id="PF01025">
    <property type="entry name" value="GrpE"/>
    <property type="match status" value="1"/>
</dbReference>
<dbReference type="NCBIfam" id="NF010757">
    <property type="entry name" value="PRK14160.1"/>
    <property type="match status" value="1"/>
</dbReference>
<evidence type="ECO:0000256" key="10">
    <source>
        <dbReference type="HAMAP-Rule" id="MF_01151"/>
    </source>
</evidence>
<dbReference type="FunFam" id="2.30.22.10:FF:000001">
    <property type="entry name" value="Protein GrpE"/>
    <property type="match status" value="1"/>
</dbReference>
<evidence type="ECO:0000256" key="7">
    <source>
        <dbReference type="ARBA" id="ARBA00053401"/>
    </source>
</evidence>
<evidence type="ECO:0000256" key="3">
    <source>
        <dbReference type="ARBA" id="ARBA00011738"/>
    </source>
</evidence>
<evidence type="ECO:0000256" key="9">
    <source>
        <dbReference type="ARBA" id="ARBA00076414"/>
    </source>
</evidence>
<evidence type="ECO:0000256" key="6">
    <source>
        <dbReference type="ARBA" id="ARBA00023186"/>
    </source>
</evidence>
<dbReference type="GO" id="GO:0051087">
    <property type="term" value="F:protein-folding chaperone binding"/>
    <property type="evidence" value="ECO:0007669"/>
    <property type="project" value="InterPro"/>
</dbReference>
<sequence>MAEKEEKQGAAPKPEEEAAKAQENDQKGKKEKGKEHGKEQEALKKELAEKTEAAEKAQKAVAELNDRYLRLMAEYDNFRKRTQREKEAIFPEATKTAVEAFVPVLDNLERALSMETADEEYKKGVMMICTAMLDAFKKLGVEEIAAKDQPFDPALHNAVMHIEDEALPENTVCEVFAKGYKLGDLVIRHAMVKVAN</sequence>
<dbReference type="GO" id="GO:0051082">
    <property type="term" value="F:unfolded protein binding"/>
    <property type="evidence" value="ECO:0007669"/>
    <property type="project" value="TreeGrafter"/>
</dbReference>
<dbReference type="InterPro" id="IPR013805">
    <property type="entry name" value="GrpE_CC"/>
</dbReference>
<dbReference type="EMBL" id="FNID01000039">
    <property type="protein sequence ID" value="SDN91782.1"/>
    <property type="molecule type" value="Genomic_DNA"/>
</dbReference>
<name>A0A1H0FBC5_9FIRM</name>
<proteinExistence type="inferred from homology"/>
<accession>A0A1H0FBC5</accession>
<evidence type="ECO:0000256" key="4">
    <source>
        <dbReference type="ARBA" id="ARBA00022490"/>
    </source>
</evidence>
<evidence type="ECO:0000313" key="15">
    <source>
        <dbReference type="Proteomes" id="UP000199182"/>
    </source>
</evidence>
<dbReference type="PRINTS" id="PR00773">
    <property type="entry name" value="GRPEPROTEIN"/>
</dbReference>
<dbReference type="SUPFAM" id="SSF58014">
    <property type="entry name" value="Coiled-coil domain of nucleotide exchange factor GrpE"/>
    <property type="match status" value="1"/>
</dbReference>
<dbReference type="STRING" id="258515.SAMN05192585_1397"/>
<dbReference type="Gene3D" id="3.90.20.20">
    <property type="match status" value="1"/>
</dbReference>
<keyword evidence="15" id="KW-1185">Reference proteome</keyword>
<dbReference type="GO" id="GO:0042803">
    <property type="term" value="F:protein homodimerization activity"/>
    <property type="evidence" value="ECO:0007669"/>
    <property type="project" value="InterPro"/>
</dbReference>
<dbReference type="Gene3D" id="2.30.22.10">
    <property type="entry name" value="Head domain of nucleotide exchange factor GrpE"/>
    <property type="match status" value="1"/>
</dbReference>
<dbReference type="InterPro" id="IPR000740">
    <property type="entry name" value="GrpE"/>
</dbReference>
<dbReference type="HAMAP" id="MF_01151">
    <property type="entry name" value="GrpE"/>
    <property type="match status" value="1"/>
</dbReference>
<dbReference type="InterPro" id="IPR009012">
    <property type="entry name" value="GrpE_head"/>
</dbReference>
<evidence type="ECO:0000256" key="11">
    <source>
        <dbReference type="RuleBase" id="RU000639"/>
    </source>
</evidence>
<keyword evidence="5 10" id="KW-0346">Stress response</keyword>
<comment type="function">
    <text evidence="7 10 11">Participates actively in the response to hyperosmotic and heat shock by preventing the aggregation of stress-denatured proteins, in association with DnaK and GrpE. It is the nucleotide exchange factor for DnaK and may function as a thermosensor. Unfolded proteins bind initially to DnaJ; upon interaction with the DnaJ-bound protein, DnaK hydrolyzes its bound ATP, resulting in the formation of a stable complex. GrpE releases ADP from DnaK; ATP binding to DnaK triggers the release of the substrate protein, thus completing the reaction cycle. Several rounds of ATP-dependent interactions between DnaJ, DnaK and GrpE are required for fully efficient folding.</text>
</comment>
<dbReference type="Proteomes" id="UP000199182">
    <property type="component" value="Unassembled WGS sequence"/>
</dbReference>
<dbReference type="GO" id="GO:0000774">
    <property type="term" value="F:adenyl-nucleotide exchange factor activity"/>
    <property type="evidence" value="ECO:0007669"/>
    <property type="project" value="InterPro"/>
</dbReference>
<protein>
    <recommendedName>
        <fullName evidence="8 10">Protein GrpE</fullName>
    </recommendedName>
    <alternativeName>
        <fullName evidence="9 10">HSP-70 cofactor</fullName>
    </alternativeName>
</protein>
<evidence type="ECO:0000256" key="2">
    <source>
        <dbReference type="ARBA" id="ARBA00009054"/>
    </source>
</evidence>
<organism evidence="14 15">
    <name type="scientific">Acetanaerobacterium elongatum</name>
    <dbReference type="NCBI Taxonomy" id="258515"/>
    <lineage>
        <taxon>Bacteria</taxon>
        <taxon>Bacillati</taxon>
        <taxon>Bacillota</taxon>
        <taxon>Clostridia</taxon>
        <taxon>Eubacteriales</taxon>
        <taxon>Oscillospiraceae</taxon>
        <taxon>Acetanaerobacterium</taxon>
    </lineage>
</organism>
<keyword evidence="4 10" id="KW-0963">Cytoplasm</keyword>
<evidence type="ECO:0000256" key="5">
    <source>
        <dbReference type="ARBA" id="ARBA00023016"/>
    </source>
</evidence>
<gene>
    <name evidence="10" type="primary">grpE</name>
    <name evidence="14" type="ORF">SAMN05192585_1397</name>
</gene>
<keyword evidence="6 10" id="KW-0143">Chaperone</keyword>
<comment type="subcellular location">
    <subcellularLocation>
        <location evidence="1 10">Cytoplasm</location>
    </subcellularLocation>
</comment>
<dbReference type="SUPFAM" id="SSF51064">
    <property type="entry name" value="Head domain of nucleotide exchange factor GrpE"/>
    <property type="match status" value="1"/>
</dbReference>
<dbReference type="GO" id="GO:0006457">
    <property type="term" value="P:protein folding"/>
    <property type="evidence" value="ECO:0007669"/>
    <property type="project" value="InterPro"/>
</dbReference>
<feature type="region of interest" description="Disordered" evidence="13">
    <location>
        <begin position="1"/>
        <end position="53"/>
    </location>
</feature>
<dbReference type="RefSeq" id="WP_092642754.1">
    <property type="nucleotide sequence ID" value="NZ_FNID01000039.1"/>
</dbReference>
<comment type="subunit">
    <text evidence="3 10">Homodimer.</text>
</comment>
<dbReference type="PANTHER" id="PTHR21237">
    <property type="entry name" value="GRPE PROTEIN"/>
    <property type="match status" value="1"/>
</dbReference>
<reference evidence="14 15" key="1">
    <citation type="submission" date="2016-10" db="EMBL/GenBank/DDBJ databases">
        <authorList>
            <person name="de Groot N.N."/>
        </authorList>
    </citation>
    <scope>NUCLEOTIDE SEQUENCE [LARGE SCALE GENOMIC DNA]</scope>
    <source>
        <strain evidence="14 15">CGMCC 1.5012</strain>
    </source>
</reference>
<dbReference type="NCBIfam" id="NF010738">
    <property type="entry name" value="PRK14140.1"/>
    <property type="match status" value="1"/>
</dbReference>
<evidence type="ECO:0000256" key="8">
    <source>
        <dbReference type="ARBA" id="ARBA00072274"/>
    </source>
</evidence>